<organism evidence="1 2">
    <name type="scientific">Paraburkholderia polaris</name>
    <dbReference type="NCBI Taxonomy" id="2728848"/>
    <lineage>
        <taxon>Bacteria</taxon>
        <taxon>Pseudomonadati</taxon>
        <taxon>Pseudomonadota</taxon>
        <taxon>Betaproteobacteria</taxon>
        <taxon>Burkholderiales</taxon>
        <taxon>Burkholderiaceae</taxon>
        <taxon>Paraburkholderia</taxon>
    </lineage>
</organism>
<accession>A0A848IT96</accession>
<dbReference type="Proteomes" id="UP000544134">
    <property type="component" value="Unassembled WGS sequence"/>
</dbReference>
<gene>
    <name evidence="1" type="ORF">HHL24_35540</name>
</gene>
<evidence type="ECO:0000313" key="2">
    <source>
        <dbReference type="Proteomes" id="UP000544134"/>
    </source>
</evidence>
<comment type="caution">
    <text evidence="1">The sequence shown here is derived from an EMBL/GenBank/DDBJ whole genome shotgun (WGS) entry which is preliminary data.</text>
</comment>
<name>A0A848IT96_9BURK</name>
<dbReference type="AlphaFoldDB" id="A0A848IT96"/>
<keyword evidence="2" id="KW-1185">Reference proteome</keyword>
<sequence>MISIVFCWVYAPPDRDNRFISCLLSAKTSMSAIRVAFDDRTYVLEDVLENGARYVRQLERARKTPGWAECQCAQHDTPLRLVIRRYGSMYHLAGWPDDGHRHAKATPTAKACPFYKDGSAVTTKAAPADAAIRKTAAGLNTRLDVVFAPASTAAGPVKPTTPDAAGERKSRQTASLLAFLQSLWSEASLNVWPAGGGTRNWGFCSTALVEAIGDGPINGQQADRVLHVMRRFEADQSKAINDELDQFIAALAPVGEAAPSRRALVLGEINEIGPSKYGHTITLRQSRRRYYTDNRLLDKVAASYRFAYAAIGEKQARVVTLMLVELKNGYARVVDACLMLCSATFLPCDSSFEVAMANRLTREGRAFEKPLSPNADGILPDFVLTDTPQAVEIEVYGLNGLAE</sequence>
<proteinExistence type="predicted"/>
<dbReference type="EMBL" id="JABBGJ010000049">
    <property type="protein sequence ID" value="NMM03205.1"/>
    <property type="molecule type" value="Genomic_DNA"/>
</dbReference>
<dbReference type="Pfam" id="PF06666">
    <property type="entry name" value="DUF1173"/>
    <property type="match status" value="1"/>
</dbReference>
<dbReference type="RefSeq" id="WP_169489955.1">
    <property type="nucleotide sequence ID" value="NZ_JABBGJ010000049.1"/>
</dbReference>
<dbReference type="InterPro" id="IPR009553">
    <property type="entry name" value="DUF1173"/>
</dbReference>
<reference evidence="1 2" key="1">
    <citation type="submission" date="2020-04" db="EMBL/GenBank/DDBJ databases">
        <title>Paraburkholderia sp. RP-4-7 isolated from soil.</title>
        <authorList>
            <person name="Dahal R.H."/>
        </authorList>
    </citation>
    <scope>NUCLEOTIDE SEQUENCE [LARGE SCALE GENOMIC DNA]</scope>
    <source>
        <strain evidence="1 2">RP-4-7</strain>
    </source>
</reference>
<evidence type="ECO:0000313" key="1">
    <source>
        <dbReference type="EMBL" id="NMM03205.1"/>
    </source>
</evidence>
<protein>
    <submittedName>
        <fullName evidence="1">DUF1173 domain-containing protein</fullName>
    </submittedName>
</protein>